<comment type="caution">
    <text evidence="5">The sequence shown here is derived from an EMBL/GenBank/DDBJ whole genome shotgun (WGS) entry which is preliminary data.</text>
</comment>
<dbReference type="InterPro" id="IPR040198">
    <property type="entry name" value="Fido_containing"/>
</dbReference>
<evidence type="ECO:0000313" key="5">
    <source>
        <dbReference type="EMBL" id="PMD04731.1"/>
    </source>
</evidence>
<feature type="binding site" evidence="2">
    <location>
        <begin position="236"/>
        <end position="243"/>
    </location>
    <ligand>
        <name>ATP</name>
        <dbReference type="ChEBI" id="CHEBI:30616"/>
    </ligand>
</feature>
<sequence>MMVDERLSRMSWSVGEWTPPDDARRPRDRWGGTYWSYQPFSLIEPDWRIDPEVATEASRVERRIRAQKFHESTGKLEAISRYLLRSEAVSSSYIEGLRSNARNIVFEELKRLERTGTVVTNSGNTSAAAEVADNIAALTSAVNRLGAAENITWPDIESLQAELLPDLNQPGTRDRQNWVGGSDIHPGQAEFIPPAPADLMPAVQDLVAFMNGAATGSLIQAGLVHAQFETLHPFADGNGRIGRALIHTVLVRGGLTEGSVLPISQVLLTRSDEYVTGLMAFRGIPHGADLATESEPARELSISEGVNAWLAHFISAADDAVDLATALKAELDEFDRDSREIIAAHAQRTGTRIPRSDSTVWKILDVLPKLPALTIDVAARLTGTTATSAQSALEHLVAAGVLEKRSVDKGKRGYVSNDLLNLLNSTQRKWASTRFDTRISPPGRPAPGTLPERR</sequence>
<dbReference type="PROSITE" id="PS51459">
    <property type="entry name" value="FIDO"/>
    <property type="match status" value="1"/>
</dbReference>
<feature type="active site" evidence="1">
    <location>
        <position position="232"/>
    </location>
</feature>
<keyword evidence="2" id="KW-0067">ATP-binding</keyword>
<dbReference type="EMBL" id="PNHK01000004">
    <property type="protein sequence ID" value="PMD04731.1"/>
    <property type="molecule type" value="Genomic_DNA"/>
</dbReference>
<evidence type="ECO:0000259" key="4">
    <source>
        <dbReference type="PROSITE" id="PS51459"/>
    </source>
</evidence>
<feature type="domain" description="Fido" evidence="4">
    <location>
        <begin position="151"/>
        <end position="293"/>
    </location>
</feature>
<dbReference type="SUPFAM" id="SSF140931">
    <property type="entry name" value="Fic-like"/>
    <property type="match status" value="1"/>
</dbReference>
<dbReference type="OrthoDB" id="9813719at2"/>
<dbReference type="InterPro" id="IPR036597">
    <property type="entry name" value="Fido-like_dom_sf"/>
</dbReference>
<proteinExistence type="predicted"/>
<dbReference type="InterPro" id="IPR003812">
    <property type="entry name" value="Fido"/>
</dbReference>
<dbReference type="GO" id="GO:0005524">
    <property type="term" value="F:ATP binding"/>
    <property type="evidence" value="ECO:0007669"/>
    <property type="project" value="UniProtKB-KW"/>
</dbReference>
<name>A0A2N6VKP4_9MICO</name>
<evidence type="ECO:0000256" key="2">
    <source>
        <dbReference type="PIRSR" id="PIRSR640198-2"/>
    </source>
</evidence>
<evidence type="ECO:0000313" key="6">
    <source>
        <dbReference type="Proteomes" id="UP000235598"/>
    </source>
</evidence>
<dbReference type="PANTHER" id="PTHR13504">
    <property type="entry name" value="FIDO DOMAIN-CONTAINING PROTEIN DDB_G0283145"/>
    <property type="match status" value="1"/>
</dbReference>
<dbReference type="PANTHER" id="PTHR13504:SF38">
    <property type="entry name" value="FIDO DOMAIN-CONTAINING PROTEIN"/>
    <property type="match status" value="1"/>
</dbReference>
<evidence type="ECO:0000256" key="1">
    <source>
        <dbReference type="PIRSR" id="PIRSR640198-1"/>
    </source>
</evidence>
<dbReference type="Gene3D" id="1.10.3290.10">
    <property type="entry name" value="Fido-like domain"/>
    <property type="match status" value="1"/>
</dbReference>
<evidence type="ECO:0000256" key="3">
    <source>
        <dbReference type="SAM" id="MobiDB-lite"/>
    </source>
</evidence>
<gene>
    <name evidence="5" type="ORF">CJ199_10215</name>
</gene>
<dbReference type="Pfam" id="PF02661">
    <property type="entry name" value="Fic"/>
    <property type="match status" value="1"/>
</dbReference>
<reference evidence="5 6" key="1">
    <citation type="submission" date="2017-09" db="EMBL/GenBank/DDBJ databases">
        <title>Bacterial strain isolated from the female urinary microbiota.</title>
        <authorList>
            <person name="Thomas-White K."/>
            <person name="Kumar N."/>
            <person name="Forster S."/>
            <person name="Putonti C."/>
            <person name="Lawley T."/>
            <person name="Wolfe A.J."/>
        </authorList>
    </citation>
    <scope>NUCLEOTIDE SEQUENCE [LARGE SCALE GENOMIC DNA]</scope>
    <source>
        <strain evidence="5 6">UMB1301</strain>
    </source>
</reference>
<organism evidence="5 6">
    <name type="scientific">Brevibacterium paucivorans</name>
    <dbReference type="NCBI Taxonomy" id="170994"/>
    <lineage>
        <taxon>Bacteria</taxon>
        <taxon>Bacillati</taxon>
        <taxon>Actinomycetota</taxon>
        <taxon>Actinomycetes</taxon>
        <taxon>Micrococcales</taxon>
        <taxon>Brevibacteriaceae</taxon>
        <taxon>Brevibacterium</taxon>
    </lineage>
</organism>
<accession>A0A2N6VKP4</accession>
<dbReference type="Proteomes" id="UP000235598">
    <property type="component" value="Unassembled WGS sequence"/>
</dbReference>
<dbReference type="AlphaFoldDB" id="A0A2N6VKP4"/>
<keyword evidence="2" id="KW-0547">Nucleotide-binding</keyword>
<protein>
    <submittedName>
        <fullName evidence="5">Fic family protein</fullName>
    </submittedName>
</protein>
<feature type="region of interest" description="Disordered" evidence="3">
    <location>
        <begin position="433"/>
        <end position="454"/>
    </location>
</feature>